<protein>
    <submittedName>
        <fullName evidence="2">Benzoate transporter</fullName>
    </submittedName>
</protein>
<accession>A0AAD0YNK7</accession>
<dbReference type="SUPFAM" id="SSF160631">
    <property type="entry name" value="SMI1/KNR4-like"/>
    <property type="match status" value="1"/>
</dbReference>
<reference evidence="2 3" key="1">
    <citation type="submission" date="2018-11" db="EMBL/GenBank/DDBJ databases">
        <title>Proposal to divide the Flavobacteriaceae and reorganize its genera based on Amino Acid Identity values calculated from whole genome sequences.</title>
        <authorList>
            <person name="Nicholson A.C."/>
            <person name="Gulvik C.A."/>
            <person name="Whitney A.M."/>
            <person name="Humrighouse B.W."/>
            <person name="Bell M."/>
            <person name="Holmes B."/>
            <person name="Steigerwalt A.G."/>
            <person name="Villarma A."/>
            <person name="Sheth M."/>
            <person name="Batra D."/>
            <person name="Pryor J."/>
            <person name="Bernardet J.-F."/>
            <person name="Hugo C."/>
            <person name="Kampfer P."/>
            <person name="Newman J."/>
            <person name="McQuiston J.R."/>
        </authorList>
    </citation>
    <scope>NUCLEOTIDE SEQUENCE [LARGE SCALE GENOMIC DNA]</scope>
    <source>
        <strain evidence="2 3">G0041</strain>
    </source>
</reference>
<dbReference type="InterPro" id="IPR037883">
    <property type="entry name" value="Knr4/Smi1-like_sf"/>
</dbReference>
<dbReference type="InterPro" id="IPR018958">
    <property type="entry name" value="Knr4/Smi1-like_dom"/>
</dbReference>
<name>A0AAD0YNK7_CHRNA</name>
<evidence type="ECO:0000313" key="2">
    <source>
        <dbReference type="EMBL" id="AZA93761.1"/>
    </source>
</evidence>
<dbReference type="InterPro" id="IPR051873">
    <property type="entry name" value="KNR4/SMI1_regulator"/>
</dbReference>
<dbReference type="EMBL" id="CP033923">
    <property type="protein sequence ID" value="AZA93761.1"/>
    <property type="molecule type" value="Genomic_DNA"/>
</dbReference>
<gene>
    <name evidence="2" type="ORF">EG343_02010</name>
</gene>
<dbReference type="Pfam" id="PF09346">
    <property type="entry name" value="SMI1_KNR4"/>
    <property type="match status" value="1"/>
</dbReference>
<feature type="domain" description="Knr4/Smi1-like" evidence="1">
    <location>
        <begin position="26"/>
        <end position="152"/>
    </location>
</feature>
<organism evidence="2 3">
    <name type="scientific">Chryseobacterium nakagawai</name>
    <dbReference type="NCBI Taxonomy" id="1241982"/>
    <lineage>
        <taxon>Bacteria</taxon>
        <taxon>Pseudomonadati</taxon>
        <taxon>Bacteroidota</taxon>
        <taxon>Flavobacteriia</taxon>
        <taxon>Flavobacteriales</taxon>
        <taxon>Weeksellaceae</taxon>
        <taxon>Chryseobacterium group</taxon>
        <taxon>Chryseobacterium</taxon>
    </lineage>
</organism>
<sequence>MEKILETLDLHIKKLRPELYSHLNASLTEKDIQRIEKQYDIQIPEDLIALYGWKNGQVSDCYDSFVNNSMLIPLEEALDIAQELTSMIGTDFEIENWWNENWLPIFHNGGGDYICYDLKGIFTGNKGQILEFWNRDNDRNVIADSLKDFLNQLNQYYENHSGEFDEFFTVESRKGFPKRFMAG</sequence>
<dbReference type="SMART" id="SM00860">
    <property type="entry name" value="SMI1_KNR4"/>
    <property type="match status" value="1"/>
</dbReference>
<dbReference type="PANTHER" id="PTHR47432:SF1">
    <property type="entry name" value="CELL WALL ASSEMBLY REGULATOR SMI1"/>
    <property type="match status" value="1"/>
</dbReference>
<keyword evidence="3" id="KW-1185">Reference proteome</keyword>
<dbReference type="PANTHER" id="PTHR47432">
    <property type="entry name" value="CELL WALL ASSEMBLY REGULATOR SMI1"/>
    <property type="match status" value="1"/>
</dbReference>
<dbReference type="Proteomes" id="UP000278288">
    <property type="component" value="Chromosome"/>
</dbReference>
<dbReference type="RefSeq" id="WP_123855966.1">
    <property type="nucleotide sequence ID" value="NZ_CP033923.1"/>
</dbReference>
<evidence type="ECO:0000259" key="1">
    <source>
        <dbReference type="SMART" id="SM00860"/>
    </source>
</evidence>
<dbReference type="Gene3D" id="3.40.1580.10">
    <property type="entry name" value="SMI1/KNR4-like"/>
    <property type="match status" value="1"/>
</dbReference>
<dbReference type="AlphaFoldDB" id="A0AAD0YNK7"/>
<dbReference type="KEGG" id="cnk:EG343_02010"/>
<proteinExistence type="predicted"/>
<evidence type="ECO:0000313" key="3">
    <source>
        <dbReference type="Proteomes" id="UP000278288"/>
    </source>
</evidence>